<evidence type="ECO:0000313" key="2">
    <source>
        <dbReference type="EMBL" id="BCA93347.1"/>
    </source>
</evidence>
<dbReference type="RefSeq" id="WP_172416653.1">
    <property type="nucleotide sequence ID" value="NZ_AP022821.1"/>
</dbReference>
<sequence>MRSLWDRLPRPQWLILRFVALMSAHFIALEAAHYTGWWQWLAYAVAGVLLVWALAGLIRLAVRHWRR</sequence>
<feature type="transmembrane region" description="Helical" evidence="1">
    <location>
        <begin position="40"/>
        <end position="62"/>
    </location>
</feature>
<reference evidence="2 3" key="1">
    <citation type="submission" date="2020-02" db="EMBL/GenBank/DDBJ databases">
        <title>Complete Genome Sequence of Halomonas meridiana strain BAA-801, Isolated from Deep Sea Thermal Vent.</title>
        <authorList>
            <person name="Takahashi Y."/>
            <person name="Takahashi H."/>
            <person name="Galipon J."/>
            <person name="Arakawa K."/>
        </authorList>
    </citation>
    <scope>NUCLEOTIDE SEQUENCE [LARGE SCALE GENOMIC DNA]</scope>
    <source>
        <strain evidence="2 3">Slthf1</strain>
    </source>
</reference>
<protein>
    <submittedName>
        <fullName evidence="2">Uncharacterized protein</fullName>
    </submittedName>
</protein>
<accession>A0A6F8SZK6</accession>
<dbReference type="AlphaFoldDB" id="A0A6F8SZK6"/>
<evidence type="ECO:0000256" key="1">
    <source>
        <dbReference type="SAM" id="Phobius"/>
    </source>
</evidence>
<keyword evidence="1" id="KW-0472">Membrane</keyword>
<keyword evidence="1" id="KW-0812">Transmembrane</keyword>
<organism evidence="2 3">
    <name type="scientific">Vreelandella aquamarina</name>
    <dbReference type="NCBI Taxonomy" id="77097"/>
    <lineage>
        <taxon>Bacteria</taxon>
        <taxon>Pseudomonadati</taxon>
        <taxon>Pseudomonadota</taxon>
        <taxon>Gammaproteobacteria</taxon>
        <taxon>Oceanospirillales</taxon>
        <taxon>Halomonadaceae</taxon>
        <taxon>Vreelandella</taxon>
    </lineage>
</organism>
<evidence type="ECO:0000313" key="3">
    <source>
        <dbReference type="Proteomes" id="UP000503197"/>
    </source>
</evidence>
<keyword evidence="1" id="KW-1133">Transmembrane helix</keyword>
<dbReference type="Proteomes" id="UP000503197">
    <property type="component" value="Chromosome"/>
</dbReference>
<proteinExistence type="predicted"/>
<gene>
    <name evidence="2" type="ORF">HMSLTHF_31220</name>
</gene>
<dbReference type="EMBL" id="AP022821">
    <property type="protein sequence ID" value="BCA93347.1"/>
    <property type="molecule type" value="Genomic_DNA"/>
</dbReference>
<feature type="transmembrane region" description="Helical" evidence="1">
    <location>
        <begin position="12"/>
        <end position="34"/>
    </location>
</feature>
<name>A0A6F8SZK6_9GAMM</name>